<dbReference type="EMBL" id="JALHLF010000010">
    <property type="protein sequence ID" value="MCJ2182049.1"/>
    <property type="molecule type" value="Genomic_DNA"/>
</dbReference>
<keyword evidence="2" id="KW-1185">Reference proteome</keyword>
<comment type="caution">
    <text evidence="1">The sequence shown here is derived from an EMBL/GenBank/DDBJ whole genome shotgun (WGS) entry which is preliminary data.</text>
</comment>
<evidence type="ECO:0000313" key="1">
    <source>
        <dbReference type="EMBL" id="MCJ2182049.1"/>
    </source>
</evidence>
<evidence type="ECO:0000313" key="2">
    <source>
        <dbReference type="Proteomes" id="UP001162881"/>
    </source>
</evidence>
<dbReference type="Proteomes" id="UP001162881">
    <property type="component" value="Unassembled WGS sequence"/>
</dbReference>
<dbReference type="RefSeq" id="WP_244017567.1">
    <property type="nucleotide sequence ID" value="NZ_JALHLF010000010.1"/>
</dbReference>
<proteinExistence type="predicted"/>
<organism evidence="1 2">
    <name type="scientific">Novosphingobium organovorum</name>
    <dbReference type="NCBI Taxonomy" id="2930092"/>
    <lineage>
        <taxon>Bacteria</taxon>
        <taxon>Pseudomonadati</taxon>
        <taxon>Pseudomonadota</taxon>
        <taxon>Alphaproteobacteria</taxon>
        <taxon>Sphingomonadales</taxon>
        <taxon>Sphingomonadaceae</taxon>
        <taxon>Novosphingobium</taxon>
    </lineage>
</organism>
<sequence length="122" mass="14023">MPSTLHIMRKAPSGERRPIGLPEWKSALDHYEDLRLAHGDAEKLNPVTHAIISLPNRGGDAEIWRPDCQEWLRVFWYSPEGYISFPAPESDHKEHLHRLSLARSLALRLDAKIYDDEGNETD</sequence>
<protein>
    <submittedName>
        <fullName evidence="1">Uncharacterized protein</fullName>
    </submittedName>
</protein>
<reference evidence="1" key="1">
    <citation type="submission" date="2022-03" db="EMBL/GenBank/DDBJ databases">
        <title>Identification of a novel bacterium isolated from mangrove sediments.</title>
        <authorList>
            <person name="Pan X."/>
        </authorList>
    </citation>
    <scope>NUCLEOTIDE SEQUENCE</scope>
    <source>
        <strain evidence="1">B1949</strain>
    </source>
</reference>
<name>A0ABT0BAS3_9SPHN</name>
<accession>A0ABT0BAS3</accession>
<gene>
    <name evidence="1" type="ORF">MTR62_04930</name>
</gene>